<evidence type="ECO:0000256" key="1">
    <source>
        <dbReference type="ARBA" id="ARBA00004651"/>
    </source>
</evidence>
<feature type="transmembrane region" description="Helical" evidence="8">
    <location>
        <begin position="312"/>
        <end position="330"/>
    </location>
</feature>
<dbReference type="PANTHER" id="PTHR48020">
    <property type="entry name" value="PROTON MYO-INOSITOL COTRANSPORTER"/>
    <property type="match status" value="1"/>
</dbReference>
<dbReference type="Proteomes" id="UP001224661">
    <property type="component" value="Unassembled WGS sequence"/>
</dbReference>
<evidence type="ECO:0000259" key="9">
    <source>
        <dbReference type="PROSITE" id="PS50850"/>
    </source>
</evidence>
<dbReference type="PROSITE" id="PS50850">
    <property type="entry name" value="MFS"/>
    <property type="match status" value="1"/>
</dbReference>
<gene>
    <name evidence="10" type="ORF">QIS99_23685</name>
</gene>
<evidence type="ECO:0000256" key="6">
    <source>
        <dbReference type="ARBA" id="ARBA00023136"/>
    </source>
</evidence>
<proteinExistence type="inferred from homology"/>
<evidence type="ECO:0000256" key="2">
    <source>
        <dbReference type="ARBA" id="ARBA00010992"/>
    </source>
</evidence>
<evidence type="ECO:0000256" key="4">
    <source>
        <dbReference type="ARBA" id="ARBA00022692"/>
    </source>
</evidence>
<comment type="similarity">
    <text evidence="2">Belongs to the major facilitator superfamily. Sugar transporter (TC 2.A.1.1) family.</text>
</comment>
<comment type="caution">
    <text evidence="10">The sequence shown here is derived from an EMBL/GenBank/DDBJ whole genome shotgun (WGS) entry which is preliminary data.</text>
</comment>
<feature type="transmembrane region" description="Helical" evidence="8">
    <location>
        <begin position="396"/>
        <end position="416"/>
    </location>
</feature>
<feature type="transmembrane region" description="Helical" evidence="8">
    <location>
        <begin position="41"/>
        <end position="66"/>
    </location>
</feature>
<feature type="domain" description="Major facilitator superfamily (MFS) profile" evidence="9">
    <location>
        <begin position="41"/>
        <end position="451"/>
    </location>
</feature>
<protein>
    <submittedName>
        <fullName evidence="10">MFS transporter</fullName>
    </submittedName>
</protein>
<feature type="compositionally biased region" description="Low complexity" evidence="7">
    <location>
        <begin position="8"/>
        <end position="21"/>
    </location>
</feature>
<feature type="transmembrane region" description="Helical" evidence="8">
    <location>
        <begin position="165"/>
        <end position="183"/>
    </location>
</feature>
<dbReference type="PROSITE" id="PS00217">
    <property type="entry name" value="SUGAR_TRANSPORT_2"/>
    <property type="match status" value="1"/>
</dbReference>
<dbReference type="InterPro" id="IPR036259">
    <property type="entry name" value="MFS_trans_sf"/>
</dbReference>
<feature type="transmembrane region" description="Helical" evidence="8">
    <location>
        <begin position="106"/>
        <end position="124"/>
    </location>
</feature>
<reference evidence="10 11" key="1">
    <citation type="submission" date="2023-05" db="EMBL/GenBank/DDBJ databases">
        <title>Draft genome sequence of Streptomyces sp. B-S-A8 isolated from a cave soil in Thailand.</title>
        <authorList>
            <person name="Chamroensaksri N."/>
            <person name="Muangham S."/>
        </authorList>
    </citation>
    <scope>NUCLEOTIDE SEQUENCE [LARGE SCALE GENOMIC DNA]</scope>
    <source>
        <strain evidence="10 11">B-S-A8</strain>
    </source>
</reference>
<feature type="transmembrane region" description="Helical" evidence="8">
    <location>
        <begin position="337"/>
        <end position="356"/>
    </location>
</feature>
<evidence type="ECO:0000256" key="7">
    <source>
        <dbReference type="SAM" id="MobiDB-lite"/>
    </source>
</evidence>
<dbReference type="Pfam" id="PF00083">
    <property type="entry name" value="Sugar_tr"/>
    <property type="match status" value="1"/>
</dbReference>
<accession>A0ABT6RXX0</accession>
<feature type="region of interest" description="Disordered" evidence="7">
    <location>
        <begin position="1"/>
        <end position="31"/>
    </location>
</feature>
<dbReference type="InterPro" id="IPR005828">
    <property type="entry name" value="MFS_sugar_transport-like"/>
</dbReference>
<feature type="transmembrane region" description="Helical" evidence="8">
    <location>
        <begin position="362"/>
        <end position="384"/>
    </location>
</feature>
<dbReference type="EMBL" id="JASCIR010000024">
    <property type="protein sequence ID" value="MDI3389175.1"/>
    <property type="molecule type" value="Genomic_DNA"/>
</dbReference>
<feature type="transmembrane region" description="Helical" evidence="8">
    <location>
        <begin position="78"/>
        <end position="99"/>
    </location>
</feature>
<evidence type="ECO:0000313" key="10">
    <source>
        <dbReference type="EMBL" id="MDI3389175.1"/>
    </source>
</evidence>
<dbReference type="InterPro" id="IPR020846">
    <property type="entry name" value="MFS_dom"/>
</dbReference>
<dbReference type="PANTHER" id="PTHR48020:SF12">
    <property type="entry name" value="PROTON MYO-INOSITOL COTRANSPORTER"/>
    <property type="match status" value="1"/>
</dbReference>
<comment type="subcellular location">
    <subcellularLocation>
        <location evidence="1">Cell membrane</location>
        <topology evidence="1">Multi-pass membrane protein</topology>
    </subcellularLocation>
</comment>
<evidence type="ECO:0000256" key="3">
    <source>
        <dbReference type="ARBA" id="ARBA00022448"/>
    </source>
</evidence>
<dbReference type="InterPro" id="IPR005829">
    <property type="entry name" value="Sugar_transporter_CS"/>
</dbReference>
<dbReference type="InterPro" id="IPR050814">
    <property type="entry name" value="Myo-inositol_Transporter"/>
</dbReference>
<keyword evidence="5 8" id="KW-1133">Transmembrane helix</keyword>
<name>A0ABT6RXX0_9ACTN</name>
<dbReference type="SUPFAM" id="SSF103473">
    <property type="entry name" value="MFS general substrate transporter"/>
    <property type="match status" value="1"/>
</dbReference>
<dbReference type="Gene3D" id="1.20.1250.20">
    <property type="entry name" value="MFS general substrate transporter like domains"/>
    <property type="match status" value="1"/>
</dbReference>
<feature type="transmembrane region" description="Helical" evidence="8">
    <location>
        <begin position="130"/>
        <end position="153"/>
    </location>
</feature>
<feature type="transmembrane region" description="Helical" evidence="8">
    <location>
        <begin position="272"/>
        <end position="292"/>
    </location>
</feature>
<evidence type="ECO:0000256" key="8">
    <source>
        <dbReference type="SAM" id="Phobius"/>
    </source>
</evidence>
<keyword evidence="11" id="KW-1185">Reference proteome</keyword>
<evidence type="ECO:0000313" key="11">
    <source>
        <dbReference type="Proteomes" id="UP001224661"/>
    </source>
</evidence>
<keyword evidence="4 8" id="KW-0812">Transmembrane</keyword>
<keyword evidence="6 8" id="KW-0472">Membrane</keyword>
<feature type="transmembrane region" description="Helical" evidence="8">
    <location>
        <begin position="195"/>
        <end position="213"/>
    </location>
</feature>
<organism evidence="10 11">
    <name type="scientific">Streptomyces solicavernae</name>
    <dbReference type="NCBI Taxonomy" id="3043614"/>
    <lineage>
        <taxon>Bacteria</taxon>
        <taxon>Bacillati</taxon>
        <taxon>Actinomycetota</taxon>
        <taxon>Actinomycetes</taxon>
        <taxon>Kitasatosporales</taxon>
        <taxon>Streptomycetaceae</taxon>
        <taxon>Streptomyces</taxon>
    </lineage>
</organism>
<feature type="region of interest" description="Disordered" evidence="7">
    <location>
        <begin position="456"/>
        <end position="477"/>
    </location>
</feature>
<dbReference type="CDD" id="cd17316">
    <property type="entry name" value="MFS_SV2_like"/>
    <property type="match status" value="1"/>
</dbReference>
<keyword evidence="3" id="KW-0813">Transport</keyword>
<evidence type="ECO:0000256" key="5">
    <source>
        <dbReference type="ARBA" id="ARBA00022989"/>
    </source>
</evidence>
<feature type="transmembrane region" description="Helical" evidence="8">
    <location>
        <begin position="422"/>
        <end position="447"/>
    </location>
</feature>
<sequence>MTAHAKSTAENTPENTPESTPETPPENRVDDAPLSRFHKKLALYSSGGPFLDGYVLSIIGVAMAQITPQLQLSDSAQGLIGASALIGIFLGAFVGGWLTDRFGRQLLYTIDLVAIIVCSVAQFWATDPVWLFVLRLLIGMAVGADYPIATSLLAEFTPRRYRGPLLGGLVVMWFVGAATAYIVGEIMLSYGGDDAWRWMLASATLPATVIVLLRHGTPESPRWLANKGRAEEAEAVLKKVYGPEATIADLPTEERENVDLKAIMRSGYGGRMLYITVFWTCSIVPLFAIYAFGPRILDALHLEGGLANIGEALITVMFLTGCVLALFCVNRMGRRPLVIHSFVWSGVALLLLGIFPDAPSNVIMALFALYALIIGGTQILQWVYPNELFPTEVRGSAVGLASSASRIGAAVGTYLVPVALTAWGIGGTMLAAAAISLLGAGVSVLWAPETRGMSLDEAATLPDRSPRSPRSPESLRV</sequence>
<dbReference type="RefSeq" id="WP_282515634.1">
    <property type="nucleotide sequence ID" value="NZ_JASCIR010000024.1"/>
</dbReference>